<dbReference type="EMBL" id="JAHUTI010051809">
    <property type="protein sequence ID" value="MED6249316.1"/>
    <property type="molecule type" value="Genomic_DNA"/>
</dbReference>
<gene>
    <name evidence="2" type="ORF">ATANTOWER_012371</name>
</gene>
<evidence type="ECO:0000313" key="2">
    <source>
        <dbReference type="EMBL" id="MED6249316.1"/>
    </source>
</evidence>
<dbReference type="Proteomes" id="UP001345963">
    <property type="component" value="Unassembled WGS sequence"/>
</dbReference>
<evidence type="ECO:0000256" key="1">
    <source>
        <dbReference type="SAM" id="Phobius"/>
    </source>
</evidence>
<keyword evidence="3" id="KW-1185">Reference proteome</keyword>
<keyword evidence="1" id="KW-0812">Transmembrane</keyword>
<comment type="caution">
    <text evidence="2">The sequence shown here is derived from an EMBL/GenBank/DDBJ whole genome shotgun (WGS) entry which is preliminary data.</text>
</comment>
<organism evidence="2 3">
    <name type="scientific">Ataeniobius toweri</name>
    <dbReference type="NCBI Taxonomy" id="208326"/>
    <lineage>
        <taxon>Eukaryota</taxon>
        <taxon>Metazoa</taxon>
        <taxon>Chordata</taxon>
        <taxon>Craniata</taxon>
        <taxon>Vertebrata</taxon>
        <taxon>Euteleostomi</taxon>
        <taxon>Actinopterygii</taxon>
        <taxon>Neopterygii</taxon>
        <taxon>Teleostei</taxon>
        <taxon>Neoteleostei</taxon>
        <taxon>Acanthomorphata</taxon>
        <taxon>Ovalentaria</taxon>
        <taxon>Atherinomorphae</taxon>
        <taxon>Cyprinodontiformes</taxon>
        <taxon>Goodeidae</taxon>
        <taxon>Ataeniobius</taxon>
    </lineage>
</organism>
<evidence type="ECO:0000313" key="3">
    <source>
        <dbReference type="Proteomes" id="UP001345963"/>
    </source>
</evidence>
<accession>A0ABU7BH83</accession>
<proteinExistence type="predicted"/>
<protein>
    <submittedName>
        <fullName evidence="2">Uncharacterized protein</fullName>
    </submittedName>
</protein>
<keyword evidence="1" id="KW-0472">Membrane</keyword>
<name>A0ABU7BH83_9TELE</name>
<keyword evidence="1" id="KW-1133">Transmembrane helix</keyword>
<sequence length="140" mass="16416">MPQHVIFGYRWTFYKQFCEIVTNSLWPWLMRNVFFSVDTSQWYYLCQIQTLIVMTRHCSQALAWGHVQAQTQLSGLKPTSNVDGMVEKDGDVSFTLHPMAEIGTTITFTVTFNLWCCYYMVYRRNKVLTRGVNTCLFKGK</sequence>
<feature type="transmembrane region" description="Helical" evidence="1">
    <location>
        <begin position="102"/>
        <end position="121"/>
    </location>
</feature>
<reference evidence="2 3" key="1">
    <citation type="submission" date="2021-07" db="EMBL/GenBank/DDBJ databases">
        <authorList>
            <person name="Palmer J.M."/>
        </authorList>
    </citation>
    <scope>NUCLEOTIDE SEQUENCE [LARGE SCALE GENOMIC DNA]</scope>
    <source>
        <strain evidence="2 3">AT_MEX2019</strain>
        <tissue evidence="2">Muscle</tissue>
    </source>
</reference>